<accession>G0UZ49</accession>
<dbReference type="EMBL" id="HE575324">
    <property type="protein sequence ID" value="CCC94668.1"/>
    <property type="molecule type" value="Genomic_DNA"/>
</dbReference>
<proteinExistence type="predicted"/>
<protein>
    <submittedName>
        <fullName evidence="2">Uncharacterized protein</fullName>
    </submittedName>
</protein>
<dbReference type="AlphaFoldDB" id="G0UZ49"/>
<sequence>MNLGKTQVEWKKRHTGSTVHLCASLTRVAAVEKHLHQLFFLLFCFTCDFSPFIYNCLTSFPSFRFFLFLLFLLSIFFCSSYSCVLNISFFLFQPDSMGPSHIACLKCCCLLLDRYFVQCNITWSFGSKACTVFFQILMFPVPCAH</sequence>
<evidence type="ECO:0000256" key="1">
    <source>
        <dbReference type="SAM" id="Phobius"/>
    </source>
</evidence>
<reference evidence="2" key="1">
    <citation type="journal article" date="2012" name="Proc. Natl. Acad. Sci. U.S.A.">
        <title>Antigenic diversity is generated by distinct evolutionary mechanisms in African trypanosome species.</title>
        <authorList>
            <person name="Jackson A.P."/>
            <person name="Berry A."/>
            <person name="Aslett M."/>
            <person name="Allison H.C."/>
            <person name="Burton P."/>
            <person name="Vavrova-Anderson J."/>
            <person name="Brown R."/>
            <person name="Browne H."/>
            <person name="Corton N."/>
            <person name="Hauser H."/>
            <person name="Gamble J."/>
            <person name="Gilderthorp R."/>
            <person name="Marcello L."/>
            <person name="McQuillan J."/>
            <person name="Otto T.D."/>
            <person name="Quail M.A."/>
            <person name="Sanders M.J."/>
            <person name="van Tonder A."/>
            <person name="Ginger M.L."/>
            <person name="Field M.C."/>
            <person name="Barry J.D."/>
            <person name="Hertz-Fowler C."/>
            <person name="Berriman M."/>
        </authorList>
    </citation>
    <scope>NUCLEOTIDE SEQUENCE</scope>
    <source>
        <strain evidence="2">IL3000</strain>
    </source>
</reference>
<feature type="transmembrane region" description="Helical" evidence="1">
    <location>
        <begin position="66"/>
        <end position="92"/>
    </location>
</feature>
<organism evidence="2">
    <name type="scientific">Trypanosoma congolense (strain IL3000)</name>
    <dbReference type="NCBI Taxonomy" id="1068625"/>
    <lineage>
        <taxon>Eukaryota</taxon>
        <taxon>Discoba</taxon>
        <taxon>Euglenozoa</taxon>
        <taxon>Kinetoplastea</taxon>
        <taxon>Metakinetoplastina</taxon>
        <taxon>Trypanosomatida</taxon>
        <taxon>Trypanosomatidae</taxon>
        <taxon>Trypanosoma</taxon>
        <taxon>Nannomonas</taxon>
    </lineage>
</organism>
<name>G0UZ49_TRYCI</name>
<feature type="transmembrane region" description="Helical" evidence="1">
    <location>
        <begin position="35"/>
        <end position="54"/>
    </location>
</feature>
<evidence type="ECO:0000313" key="2">
    <source>
        <dbReference type="EMBL" id="CCC94668.1"/>
    </source>
</evidence>
<keyword evidence="1" id="KW-0472">Membrane</keyword>
<keyword evidence="1" id="KW-0812">Transmembrane</keyword>
<keyword evidence="1" id="KW-1133">Transmembrane helix</keyword>
<gene>
    <name evidence="2" type="ORF">TCIL3000_11_480</name>
</gene>